<dbReference type="EMBL" id="CM016552">
    <property type="protein sequence ID" value="TKW40011.1"/>
    <property type="molecule type" value="Genomic_DNA"/>
</dbReference>
<reference evidence="2" key="1">
    <citation type="submission" date="2019-03" db="EMBL/GenBank/DDBJ databases">
        <title>WGS assembly of Setaria viridis.</title>
        <authorList>
            <person name="Huang P."/>
            <person name="Jenkins J."/>
            <person name="Grimwood J."/>
            <person name="Barry K."/>
            <person name="Healey A."/>
            <person name="Mamidi S."/>
            <person name="Sreedasyam A."/>
            <person name="Shu S."/>
            <person name="Feldman M."/>
            <person name="Wu J."/>
            <person name="Yu Y."/>
            <person name="Chen C."/>
            <person name="Johnson J."/>
            <person name="Rokhsar D."/>
            <person name="Baxter I."/>
            <person name="Schmutz J."/>
            <person name="Brutnell T."/>
            <person name="Kellogg E."/>
        </authorList>
    </citation>
    <scope>NUCLEOTIDE SEQUENCE [LARGE SCALE GENOMIC DNA]</scope>
</reference>
<keyword evidence="3" id="KW-1185">Reference proteome</keyword>
<accession>A0A4U6WBK0</accession>
<organism evidence="2 3">
    <name type="scientific">Setaria viridis</name>
    <name type="common">Green bristlegrass</name>
    <name type="synonym">Setaria italica subsp. viridis</name>
    <dbReference type="NCBI Taxonomy" id="4556"/>
    <lineage>
        <taxon>Eukaryota</taxon>
        <taxon>Viridiplantae</taxon>
        <taxon>Streptophyta</taxon>
        <taxon>Embryophyta</taxon>
        <taxon>Tracheophyta</taxon>
        <taxon>Spermatophyta</taxon>
        <taxon>Magnoliopsida</taxon>
        <taxon>Liliopsida</taxon>
        <taxon>Poales</taxon>
        <taxon>Poaceae</taxon>
        <taxon>PACMAD clade</taxon>
        <taxon>Panicoideae</taxon>
        <taxon>Panicodae</taxon>
        <taxon>Paniceae</taxon>
        <taxon>Cenchrinae</taxon>
        <taxon>Setaria</taxon>
    </lineage>
</organism>
<name>A0A4U6WBK0_SETVI</name>
<feature type="chain" id="PRO_5020436089" evidence="1">
    <location>
        <begin position="22"/>
        <end position="78"/>
    </location>
</feature>
<keyword evidence="1" id="KW-0732">Signal</keyword>
<feature type="signal peptide" evidence="1">
    <location>
        <begin position="1"/>
        <end position="21"/>
    </location>
</feature>
<evidence type="ECO:0000313" key="2">
    <source>
        <dbReference type="EMBL" id="TKW40011.1"/>
    </source>
</evidence>
<protein>
    <submittedName>
        <fullName evidence="2">Uncharacterized protein</fullName>
    </submittedName>
</protein>
<gene>
    <name evidence="2" type="ORF">SEVIR_1G217750v2</name>
</gene>
<dbReference type="Proteomes" id="UP000298652">
    <property type="component" value="Chromosome 1"/>
</dbReference>
<dbReference type="AlphaFoldDB" id="A0A4U6WBK0"/>
<proteinExistence type="predicted"/>
<evidence type="ECO:0000313" key="3">
    <source>
        <dbReference type="Proteomes" id="UP000298652"/>
    </source>
</evidence>
<evidence type="ECO:0000256" key="1">
    <source>
        <dbReference type="SAM" id="SignalP"/>
    </source>
</evidence>
<dbReference type="Gramene" id="TKW40011">
    <property type="protein sequence ID" value="TKW40011"/>
    <property type="gene ID" value="SEVIR_1G217750v2"/>
</dbReference>
<sequence length="78" mass="9048">MCNFFFQNSALLFFLITKLQTLDILSGNYSITPFHLKLNSAMSSTCRQITVDVLWRLEVIDYSLVRKTLKLVFNLAQI</sequence>